<evidence type="ECO:0000256" key="5">
    <source>
        <dbReference type="ARBA" id="ARBA00023110"/>
    </source>
</evidence>
<comment type="catalytic activity">
    <reaction evidence="1 9">
        <text>[protein]-peptidylproline (omega=180) = [protein]-peptidylproline (omega=0)</text>
        <dbReference type="Rhea" id="RHEA:16237"/>
        <dbReference type="Rhea" id="RHEA-COMP:10747"/>
        <dbReference type="Rhea" id="RHEA-COMP:10748"/>
        <dbReference type="ChEBI" id="CHEBI:83833"/>
        <dbReference type="ChEBI" id="CHEBI:83834"/>
        <dbReference type="EC" id="5.2.1.8"/>
    </reaction>
</comment>
<feature type="domain" description="Trigger factor ribosome-binding bacterial" evidence="10">
    <location>
        <begin position="24"/>
        <end position="166"/>
    </location>
</feature>
<evidence type="ECO:0000256" key="9">
    <source>
        <dbReference type="HAMAP-Rule" id="MF_00303"/>
    </source>
</evidence>
<evidence type="ECO:0000256" key="8">
    <source>
        <dbReference type="ARBA" id="ARBA00029986"/>
    </source>
</evidence>
<feature type="domain" description="Trigger factor C-terminal" evidence="11">
    <location>
        <begin position="288"/>
        <end position="442"/>
    </location>
</feature>
<gene>
    <name evidence="9 12" type="primary">tig</name>
    <name evidence="12" type="ORF">ENQ76_15310</name>
</gene>
<evidence type="ECO:0000256" key="4">
    <source>
        <dbReference type="ARBA" id="ARBA00016902"/>
    </source>
</evidence>
<dbReference type="SUPFAM" id="SSF102735">
    <property type="entry name" value="Trigger factor ribosome-binding domain"/>
    <property type="match status" value="1"/>
</dbReference>
<dbReference type="HAMAP" id="MF_00303">
    <property type="entry name" value="Trigger_factor_Tig"/>
    <property type="match status" value="1"/>
</dbReference>
<dbReference type="Pfam" id="PF05698">
    <property type="entry name" value="Trigger_C"/>
    <property type="match status" value="1"/>
</dbReference>
<accession>A0A7C2NZW4</accession>
<evidence type="ECO:0000259" key="10">
    <source>
        <dbReference type="Pfam" id="PF05697"/>
    </source>
</evidence>
<dbReference type="GO" id="GO:0051301">
    <property type="term" value="P:cell division"/>
    <property type="evidence" value="ECO:0007669"/>
    <property type="project" value="UniProtKB-KW"/>
</dbReference>
<evidence type="ECO:0000256" key="2">
    <source>
        <dbReference type="ARBA" id="ARBA00005464"/>
    </source>
</evidence>
<dbReference type="PANTHER" id="PTHR30560">
    <property type="entry name" value="TRIGGER FACTOR CHAPERONE AND PEPTIDYL-PROLYL CIS/TRANS ISOMERASE"/>
    <property type="match status" value="1"/>
</dbReference>
<dbReference type="SUPFAM" id="SSF109998">
    <property type="entry name" value="Triger factor/SurA peptide-binding domain-like"/>
    <property type="match status" value="1"/>
</dbReference>
<dbReference type="Gene3D" id="3.30.70.1050">
    <property type="entry name" value="Trigger factor ribosome-binding domain"/>
    <property type="match status" value="1"/>
</dbReference>
<dbReference type="InterPro" id="IPR037041">
    <property type="entry name" value="Trigger_fac_C_sf"/>
</dbReference>
<keyword evidence="6 9" id="KW-0143">Chaperone</keyword>
<comment type="similarity">
    <text evidence="2 9">Belongs to the FKBP-type PPIase family. Tig subfamily.</text>
</comment>
<dbReference type="InterPro" id="IPR008881">
    <property type="entry name" value="Trigger_fac_ribosome-bd_bac"/>
</dbReference>
<comment type="function">
    <text evidence="9">Involved in protein export. Acts as a chaperone by maintaining the newly synthesized protein in an open conformation. Functions as a peptidyl-prolyl cis-trans isomerase.</text>
</comment>
<dbReference type="GO" id="GO:0043022">
    <property type="term" value="F:ribosome binding"/>
    <property type="evidence" value="ECO:0007669"/>
    <property type="project" value="TreeGrafter"/>
</dbReference>
<keyword evidence="9" id="KW-0132">Cell division</keyword>
<dbReference type="PIRSF" id="PIRSF003095">
    <property type="entry name" value="Trigger_factor"/>
    <property type="match status" value="1"/>
</dbReference>
<reference evidence="12" key="1">
    <citation type="journal article" date="2020" name="mSystems">
        <title>Genome- and Community-Level Interaction Insights into Carbon Utilization and Element Cycling Functions of Hydrothermarchaeota in Hydrothermal Sediment.</title>
        <authorList>
            <person name="Zhou Z."/>
            <person name="Liu Y."/>
            <person name="Xu W."/>
            <person name="Pan J."/>
            <person name="Luo Z.H."/>
            <person name="Li M."/>
        </authorList>
    </citation>
    <scope>NUCLEOTIDE SEQUENCE [LARGE SCALE GENOMIC DNA]</scope>
    <source>
        <strain evidence="12">SpSt-339</strain>
    </source>
</reference>
<dbReference type="InterPro" id="IPR027304">
    <property type="entry name" value="Trigger_fact/SurA_dom_sf"/>
</dbReference>
<organism evidence="12">
    <name type="scientific">Schlesneria paludicola</name>
    <dbReference type="NCBI Taxonomy" id="360056"/>
    <lineage>
        <taxon>Bacteria</taxon>
        <taxon>Pseudomonadati</taxon>
        <taxon>Planctomycetota</taxon>
        <taxon>Planctomycetia</taxon>
        <taxon>Planctomycetales</taxon>
        <taxon>Planctomycetaceae</taxon>
        <taxon>Schlesneria</taxon>
    </lineage>
</organism>
<keyword evidence="9" id="KW-0131">Cell cycle</keyword>
<dbReference type="InterPro" id="IPR046357">
    <property type="entry name" value="PPIase_dom_sf"/>
</dbReference>
<dbReference type="Gene3D" id="3.10.50.40">
    <property type="match status" value="1"/>
</dbReference>
<dbReference type="GO" id="GO:0005737">
    <property type="term" value="C:cytoplasm"/>
    <property type="evidence" value="ECO:0007669"/>
    <property type="project" value="UniProtKB-SubCell"/>
</dbReference>
<comment type="caution">
    <text evidence="12">The sequence shown here is derived from an EMBL/GenBank/DDBJ whole genome shotgun (WGS) entry which is preliminary data.</text>
</comment>
<evidence type="ECO:0000259" key="11">
    <source>
        <dbReference type="Pfam" id="PF05698"/>
    </source>
</evidence>
<dbReference type="PANTHER" id="PTHR30560:SF3">
    <property type="entry name" value="TRIGGER FACTOR-LIKE PROTEIN TIG, CHLOROPLASTIC"/>
    <property type="match status" value="1"/>
</dbReference>
<evidence type="ECO:0000256" key="7">
    <source>
        <dbReference type="ARBA" id="ARBA00023235"/>
    </source>
</evidence>
<dbReference type="GO" id="GO:0044183">
    <property type="term" value="F:protein folding chaperone"/>
    <property type="evidence" value="ECO:0007669"/>
    <property type="project" value="TreeGrafter"/>
</dbReference>
<dbReference type="Pfam" id="PF05697">
    <property type="entry name" value="Trigger_N"/>
    <property type="match status" value="1"/>
</dbReference>
<protein>
    <recommendedName>
        <fullName evidence="4 9">Trigger factor</fullName>
        <shortName evidence="9">TF</shortName>
        <ecNumber evidence="3 9">5.2.1.8</ecNumber>
    </recommendedName>
    <alternativeName>
        <fullName evidence="8 9">PPIase</fullName>
    </alternativeName>
</protein>
<keyword evidence="7 9" id="KW-0413">Isomerase</keyword>
<dbReference type="InterPro" id="IPR005215">
    <property type="entry name" value="Trig_fac"/>
</dbReference>
<dbReference type="GO" id="GO:0003755">
    <property type="term" value="F:peptidyl-prolyl cis-trans isomerase activity"/>
    <property type="evidence" value="ECO:0007669"/>
    <property type="project" value="UniProtKB-UniRule"/>
</dbReference>
<evidence type="ECO:0000256" key="3">
    <source>
        <dbReference type="ARBA" id="ARBA00013194"/>
    </source>
</evidence>
<evidence type="ECO:0000313" key="12">
    <source>
        <dbReference type="EMBL" id="HEN16829.1"/>
    </source>
</evidence>
<dbReference type="AlphaFoldDB" id="A0A7C2NZW4"/>
<dbReference type="GO" id="GO:0051083">
    <property type="term" value="P:'de novo' cotranslational protein folding"/>
    <property type="evidence" value="ECO:0007669"/>
    <property type="project" value="TreeGrafter"/>
</dbReference>
<dbReference type="NCBIfam" id="TIGR00115">
    <property type="entry name" value="tig"/>
    <property type="match status" value="1"/>
</dbReference>
<dbReference type="InterPro" id="IPR036611">
    <property type="entry name" value="Trigger_fac_ribosome-bd_sf"/>
</dbReference>
<dbReference type="Gene3D" id="1.10.3120.10">
    <property type="entry name" value="Trigger factor, C-terminal domain"/>
    <property type="match status" value="1"/>
</dbReference>
<comment type="subcellular location">
    <subcellularLocation>
        <location evidence="9">Cytoplasm</location>
    </subcellularLocation>
    <text evidence="9">About half TF is bound to the ribosome near the polypeptide exit tunnel while the other half is free in the cytoplasm.</text>
</comment>
<dbReference type="GO" id="GO:0043335">
    <property type="term" value="P:protein unfolding"/>
    <property type="evidence" value="ECO:0007669"/>
    <property type="project" value="TreeGrafter"/>
</dbReference>
<comment type="domain">
    <text evidence="9">Consists of 3 domains; the N-terminus binds the ribosome, the middle domain has PPIase activity, while the C-terminus has intrinsic chaperone activity on its own.</text>
</comment>
<evidence type="ECO:0000256" key="1">
    <source>
        <dbReference type="ARBA" id="ARBA00000971"/>
    </source>
</evidence>
<proteinExistence type="inferred from homology"/>
<evidence type="ECO:0000256" key="6">
    <source>
        <dbReference type="ARBA" id="ARBA00023186"/>
    </source>
</evidence>
<dbReference type="GO" id="GO:0015031">
    <property type="term" value="P:protein transport"/>
    <property type="evidence" value="ECO:0007669"/>
    <property type="project" value="UniProtKB-UniRule"/>
</dbReference>
<keyword evidence="9" id="KW-0963">Cytoplasm</keyword>
<name>A0A7C2NZW4_9PLAN</name>
<sequence length="483" mass="54785">MSDEQATLTAEAAPEAPYKLSLDVDIQTTGPCKRHVRVKVPQADIAHFREKALQEVADSAAVPGFRVGHVPLKLVERRFKKELTDQVRQQVLIGSLEQLSEENSLDPINEPDFDIESLVLPDEGDFIYEFDVEVRPEFELPNYTGLTIERPTKEISDADVEAYLQKFLAQYGTLSEHEGGAEPGQYVNVDMEFLWQGQLLRRMNDLTLELKPRLRFPDGELAGFADLLKGATAGTVKDTQLTISPEAESVEKRGETVQVRITVNKVLTLKRPELNKEFLSRLDMETEDDLRIQIRSMLQRQITFEQRQSARRQVLEKITESATWDLPEELVRKQVENALRREILEMQQAGFTTPEIRARENVIRQRSISTTRQALKEHFVLDKIATKENIEVTPPDIESEIQMMALQRGENPRRVRARLQKSGIIENLEAQIRERKAVDFILKSAKYKDVPMPAAGDEDVEAVSLPICSTVAAAEATEDADEA</sequence>
<dbReference type="InterPro" id="IPR008880">
    <property type="entry name" value="Trigger_fac_C"/>
</dbReference>
<dbReference type="EC" id="5.2.1.8" evidence="3 9"/>
<keyword evidence="5 9" id="KW-0697">Rotamase</keyword>
<dbReference type="EMBL" id="DSOK01000422">
    <property type="protein sequence ID" value="HEN16829.1"/>
    <property type="molecule type" value="Genomic_DNA"/>
</dbReference>